<feature type="domain" description="Beta-ketoacyl-[acyl-carrier-protein] synthase III N-terminal" evidence="4">
    <location>
        <begin position="114"/>
        <end position="185"/>
    </location>
</feature>
<dbReference type="Pfam" id="PF08541">
    <property type="entry name" value="ACP_syn_III_C"/>
    <property type="match status" value="1"/>
</dbReference>
<evidence type="ECO:0000313" key="6">
    <source>
        <dbReference type="EMBL" id="MRY83617.1"/>
    </source>
</evidence>
<organism evidence="5 8">
    <name type="scientific">Parabacteroides distasonis</name>
    <dbReference type="NCBI Taxonomy" id="823"/>
    <lineage>
        <taxon>Bacteria</taxon>
        <taxon>Pseudomonadati</taxon>
        <taxon>Bacteroidota</taxon>
        <taxon>Bacteroidia</taxon>
        <taxon>Bacteroidales</taxon>
        <taxon>Tannerellaceae</taxon>
        <taxon>Parabacteroides</taxon>
    </lineage>
</organism>
<dbReference type="PANTHER" id="PTHR34069:SF2">
    <property type="entry name" value="BETA-KETOACYL-[ACYL-CARRIER-PROTEIN] SYNTHASE III"/>
    <property type="match status" value="1"/>
</dbReference>
<evidence type="ECO:0000256" key="1">
    <source>
        <dbReference type="ARBA" id="ARBA00022679"/>
    </source>
</evidence>
<reference evidence="5 8" key="1">
    <citation type="submission" date="2015-09" db="EMBL/GenBank/DDBJ databases">
        <authorList>
            <consortium name="Pathogen Informatics"/>
        </authorList>
    </citation>
    <scope>NUCLEOTIDE SEQUENCE [LARGE SCALE GENOMIC DNA]</scope>
    <source>
        <strain evidence="5 8">2789STDY5834948</strain>
    </source>
</reference>
<accession>A0A174R1L5</accession>
<dbReference type="GO" id="GO:0006633">
    <property type="term" value="P:fatty acid biosynthetic process"/>
    <property type="evidence" value="ECO:0007669"/>
    <property type="project" value="InterPro"/>
</dbReference>
<keyword evidence="1 5" id="KW-0808">Transferase</keyword>
<evidence type="ECO:0000313" key="8">
    <source>
        <dbReference type="Proteomes" id="UP000095332"/>
    </source>
</evidence>
<dbReference type="Proteomes" id="UP000471216">
    <property type="component" value="Unassembled WGS sequence"/>
</dbReference>
<gene>
    <name evidence="5" type="primary">fabH_2</name>
    <name evidence="5" type="ORF">ERS852560_00653</name>
    <name evidence="7" type="ORF">GKD54_11855</name>
    <name evidence="6" type="ORF">GKD58_04920</name>
</gene>
<dbReference type="InterPro" id="IPR013751">
    <property type="entry name" value="ACP_syn_III_N"/>
</dbReference>
<dbReference type="EMBL" id="WKMW01000004">
    <property type="protein sequence ID" value="MRY83617.1"/>
    <property type="molecule type" value="Genomic_DNA"/>
</dbReference>
<evidence type="ECO:0000313" key="7">
    <source>
        <dbReference type="EMBL" id="MRZ06908.1"/>
    </source>
</evidence>
<dbReference type="InterPro" id="IPR016039">
    <property type="entry name" value="Thiolase-like"/>
</dbReference>
<evidence type="ECO:0000256" key="2">
    <source>
        <dbReference type="ARBA" id="ARBA00023315"/>
    </source>
</evidence>
<dbReference type="Gene3D" id="3.40.47.10">
    <property type="match status" value="1"/>
</dbReference>
<protein>
    <submittedName>
        <fullName evidence="5">3-oxoacyl-[acyl-carrier-protein] synthase 3</fullName>
        <ecNumber evidence="5">2.3.1.180</ecNumber>
    </submittedName>
    <submittedName>
        <fullName evidence="6">Ketoacyl-ACP synthase III</fullName>
    </submittedName>
</protein>
<dbReference type="EC" id="2.3.1.180" evidence="5"/>
<dbReference type="AlphaFoldDB" id="A0A174R1L5"/>
<name>A0A174R1L5_PARDI</name>
<proteinExistence type="predicted"/>
<dbReference type="RefSeq" id="WP_057327848.1">
    <property type="nucleotide sequence ID" value="NZ_CP143949.1"/>
</dbReference>
<sequence>MAYLEFKNVRIAGIAAGVPKNIQKNDDGVVHSDNYDAAAYVETTGVIERRIDETSTTSDLSLAATERLLADLGWERGSIDALLFVSQTADYFLPATACILQDKLGLSKECFAADISLGCSGWVYGLSMAASMVSAQNMKRVLLLAGDAKRRAPSNDPLFGFAGTATAIEFEEGNKGLQFHFGTDGSGYDAIIVPDGGSRNQITAKSLIAEKVDGNMLTPLNSRMKGMDVFAFGITTAPKSVKRLAEHFGFDYLGADYYVFHQANLKMNETIRKKLKLEQERVPYSMPYFGNTSSASIPITIVTQLKGKFEDKPTKFICCGFGVGLSWGTVAFETNNIVVSKLVEI</sequence>
<evidence type="ECO:0000313" key="10">
    <source>
        <dbReference type="Proteomes" id="UP000471216"/>
    </source>
</evidence>
<dbReference type="CDD" id="cd00830">
    <property type="entry name" value="KAS_III"/>
    <property type="match status" value="1"/>
</dbReference>
<evidence type="ECO:0000313" key="9">
    <source>
        <dbReference type="Proteomes" id="UP000450599"/>
    </source>
</evidence>
<dbReference type="Proteomes" id="UP000095332">
    <property type="component" value="Unassembled WGS sequence"/>
</dbReference>
<dbReference type="GO" id="GO:0044550">
    <property type="term" value="P:secondary metabolite biosynthetic process"/>
    <property type="evidence" value="ECO:0007669"/>
    <property type="project" value="TreeGrafter"/>
</dbReference>
<dbReference type="Proteomes" id="UP000450599">
    <property type="component" value="Unassembled WGS sequence"/>
</dbReference>
<dbReference type="EMBL" id="CZBM01000002">
    <property type="protein sequence ID" value="CUP76349.1"/>
    <property type="molecule type" value="Genomic_DNA"/>
</dbReference>
<dbReference type="InterPro" id="IPR013747">
    <property type="entry name" value="ACP_syn_III_C"/>
</dbReference>
<keyword evidence="2 5" id="KW-0012">Acyltransferase</keyword>
<dbReference type="EMBL" id="WKMX01000011">
    <property type="protein sequence ID" value="MRZ06908.1"/>
    <property type="molecule type" value="Genomic_DNA"/>
</dbReference>
<dbReference type="SUPFAM" id="SSF53901">
    <property type="entry name" value="Thiolase-like"/>
    <property type="match status" value="1"/>
</dbReference>
<evidence type="ECO:0000259" key="3">
    <source>
        <dbReference type="Pfam" id="PF08541"/>
    </source>
</evidence>
<reference evidence="9 10" key="2">
    <citation type="journal article" date="2019" name="Nat. Med.">
        <title>A library of human gut bacterial isolates paired with longitudinal multiomics data enables mechanistic microbiome research.</title>
        <authorList>
            <person name="Poyet M."/>
            <person name="Groussin M."/>
            <person name="Gibbons S.M."/>
            <person name="Avila-Pacheco J."/>
            <person name="Jiang X."/>
            <person name="Kearney S.M."/>
            <person name="Perrotta A.R."/>
            <person name="Berdy B."/>
            <person name="Zhao S."/>
            <person name="Lieberman T.D."/>
            <person name="Swanson P.K."/>
            <person name="Smith M."/>
            <person name="Roesemann S."/>
            <person name="Alexander J.E."/>
            <person name="Rich S.A."/>
            <person name="Livny J."/>
            <person name="Vlamakis H."/>
            <person name="Clish C."/>
            <person name="Bullock K."/>
            <person name="Deik A."/>
            <person name="Scott J."/>
            <person name="Pierce K.A."/>
            <person name="Xavier R.J."/>
            <person name="Alm E.J."/>
        </authorList>
    </citation>
    <scope>NUCLEOTIDE SEQUENCE [LARGE SCALE GENOMIC DNA]</scope>
    <source>
        <strain evidence="7 10">BIOML-A10</strain>
        <strain evidence="6 9">BIOML-A11</strain>
    </source>
</reference>
<feature type="domain" description="Beta-ketoacyl-[acyl-carrier-protein] synthase III C-terminal" evidence="3">
    <location>
        <begin position="256"/>
        <end position="333"/>
    </location>
</feature>
<dbReference type="GO" id="GO:0033818">
    <property type="term" value="F:beta-ketoacyl-acyl-carrier-protein synthase III activity"/>
    <property type="evidence" value="ECO:0007669"/>
    <property type="project" value="UniProtKB-EC"/>
</dbReference>
<dbReference type="PANTHER" id="PTHR34069">
    <property type="entry name" value="3-OXOACYL-[ACYL-CARRIER-PROTEIN] SYNTHASE 3"/>
    <property type="match status" value="1"/>
</dbReference>
<evidence type="ECO:0000259" key="4">
    <source>
        <dbReference type="Pfam" id="PF08545"/>
    </source>
</evidence>
<dbReference type="GO" id="GO:0004315">
    <property type="term" value="F:3-oxoacyl-[acyl-carrier-protein] synthase activity"/>
    <property type="evidence" value="ECO:0007669"/>
    <property type="project" value="InterPro"/>
</dbReference>
<dbReference type="Pfam" id="PF08545">
    <property type="entry name" value="ACP_syn_III"/>
    <property type="match status" value="1"/>
</dbReference>
<evidence type="ECO:0000313" key="5">
    <source>
        <dbReference type="EMBL" id="CUP76349.1"/>
    </source>
</evidence>